<evidence type="ECO:0008006" key="3">
    <source>
        <dbReference type="Google" id="ProtNLM"/>
    </source>
</evidence>
<dbReference type="EMBL" id="WAAR01000101">
    <property type="protein sequence ID" value="KAB1108906.1"/>
    <property type="molecule type" value="Genomic_DNA"/>
</dbReference>
<accession>A0ABQ6UD00</accession>
<evidence type="ECO:0000313" key="1">
    <source>
        <dbReference type="EMBL" id="KAB1108906.1"/>
    </source>
</evidence>
<comment type="caution">
    <text evidence="1">The sequence shown here is derived from an EMBL/GenBank/DDBJ whole genome shotgun (WGS) entry which is preliminary data.</text>
</comment>
<reference evidence="1 2" key="1">
    <citation type="submission" date="2019-09" db="EMBL/GenBank/DDBJ databases">
        <title>High taxonomic diversity of Micromonospora strains isolated from Medicago sativa nodules in different geographical locations.</title>
        <authorList>
            <person name="Martinez-Hidalgo P."/>
            <person name="Flores-Felix J.D."/>
            <person name="Velazquez E."/>
            <person name="Brau L."/>
            <person name="Trujillo M.E."/>
            <person name="Martinez-Molina E."/>
        </authorList>
    </citation>
    <scope>NUCLEOTIDE SEQUENCE [LARGE SCALE GENOMIC DNA]</scope>
    <source>
        <strain evidence="1 2">ALFB5</strain>
    </source>
</reference>
<organism evidence="1 2">
    <name type="scientific">Micromonospora aurantiaca</name>
    <name type="common">nom. illeg.</name>
    <dbReference type="NCBI Taxonomy" id="47850"/>
    <lineage>
        <taxon>Bacteria</taxon>
        <taxon>Bacillati</taxon>
        <taxon>Actinomycetota</taxon>
        <taxon>Actinomycetes</taxon>
        <taxon>Micromonosporales</taxon>
        <taxon>Micromonosporaceae</taxon>
        <taxon>Micromonospora</taxon>
    </lineage>
</organism>
<sequence>MNEISLLRTHGPDAPDVSVETLSYARARLVCEFSAAPTSRTIGPVRRRTLLVAAAATVAVAAGAGLTVRPADPPAEPLTLAAVTVPEFPLTLRSRPSPLAPPRYSYEPGRFVAVYLSPDGVDDVYLAVADGRPTGIAPTSRRVVVGGRPAQIYEEPSTGAPRALVLVWERSPEQWVSLAGHGRFTEETALLRLAGEIVDGPQQVPLRVRLAPRGWRVSAFKDDTILTLRGDSADETLSVQVAPGRNPDLMHTVMGAREERVVTVGGRDARLVRADDFWFLQTEMPGGSVVNLQAPLRLSADQVVAIAEQVSVTPRGR</sequence>
<gene>
    <name evidence="1" type="ORF">F6X54_21010</name>
</gene>
<evidence type="ECO:0000313" key="2">
    <source>
        <dbReference type="Proteomes" id="UP000471364"/>
    </source>
</evidence>
<keyword evidence="2" id="KW-1185">Reference proteome</keyword>
<proteinExistence type="predicted"/>
<dbReference type="RefSeq" id="WP_151014229.1">
    <property type="nucleotide sequence ID" value="NZ_CP031263.1"/>
</dbReference>
<dbReference type="Proteomes" id="UP000471364">
    <property type="component" value="Unassembled WGS sequence"/>
</dbReference>
<name>A0ABQ6UD00_9ACTN</name>
<protein>
    <recommendedName>
        <fullName evidence="3">DUF4367 domain-containing protein</fullName>
    </recommendedName>
</protein>